<accession>A0A381YD07</accession>
<sequence>MKQVVCTGLAVLDHVFQLPTIPKTPVKSFASNYIQVGGGNAATAAVALNRAGGQAVYWGRLGDDHNGNLILAELEEFGVDVLDVLRMPGVKSGVSSVLIDSSGERLITNYSDPQLIGNANWLPLERLKESSAVLTDLRWHEGAIKTLNRARQLGIPAVLDADLAPEGLNEEIIRNATHVLFSQPALQEFAAGKSIDKALHHAEELSQGWVGVTEGSAGTRWLEKGSLRHFPAFKVKAVDTLGAGDVFHGIFALSLAEGNTEENSVCWASAAAALYCSRSGGRKSIPEREEINNFLKNNK</sequence>
<keyword evidence="1" id="KW-0808">Transferase</keyword>
<protein>
    <recommendedName>
        <fullName evidence="3">Carbohydrate kinase PfkB domain-containing protein</fullName>
    </recommendedName>
</protein>
<evidence type="ECO:0000259" key="3">
    <source>
        <dbReference type="Pfam" id="PF00294"/>
    </source>
</evidence>
<dbReference type="Gene3D" id="3.40.1190.20">
    <property type="match status" value="1"/>
</dbReference>
<evidence type="ECO:0000313" key="4">
    <source>
        <dbReference type="EMBL" id="SVA74472.1"/>
    </source>
</evidence>
<dbReference type="InterPro" id="IPR011611">
    <property type="entry name" value="PfkB_dom"/>
</dbReference>
<dbReference type="EMBL" id="UINC01017853">
    <property type="protein sequence ID" value="SVA74472.1"/>
    <property type="molecule type" value="Genomic_DNA"/>
</dbReference>
<name>A0A381YD07_9ZZZZ</name>
<dbReference type="AlphaFoldDB" id="A0A381YD07"/>
<organism evidence="4">
    <name type="scientific">marine metagenome</name>
    <dbReference type="NCBI Taxonomy" id="408172"/>
    <lineage>
        <taxon>unclassified sequences</taxon>
        <taxon>metagenomes</taxon>
        <taxon>ecological metagenomes</taxon>
    </lineage>
</organism>
<dbReference type="PANTHER" id="PTHR10584">
    <property type="entry name" value="SUGAR KINASE"/>
    <property type="match status" value="1"/>
</dbReference>
<keyword evidence="2" id="KW-0418">Kinase</keyword>
<dbReference type="SUPFAM" id="SSF53613">
    <property type="entry name" value="Ribokinase-like"/>
    <property type="match status" value="1"/>
</dbReference>
<dbReference type="Pfam" id="PF00294">
    <property type="entry name" value="PfkB"/>
    <property type="match status" value="1"/>
</dbReference>
<gene>
    <name evidence="4" type="ORF">METZ01_LOCUS127326</name>
</gene>
<dbReference type="CDD" id="cd01945">
    <property type="entry name" value="ribokinase_group_B"/>
    <property type="match status" value="1"/>
</dbReference>
<dbReference type="PANTHER" id="PTHR10584:SF157">
    <property type="entry name" value="SULFOFRUCTOSE KINASE"/>
    <property type="match status" value="1"/>
</dbReference>
<reference evidence="4" key="1">
    <citation type="submission" date="2018-05" db="EMBL/GenBank/DDBJ databases">
        <authorList>
            <person name="Lanie J.A."/>
            <person name="Ng W.-L."/>
            <person name="Kazmierczak K.M."/>
            <person name="Andrzejewski T.M."/>
            <person name="Davidsen T.M."/>
            <person name="Wayne K.J."/>
            <person name="Tettelin H."/>
            <person name="Glass J.I."/>
            <person name="Rusch D."/>
            <person name="Podicherti R."/>
            <person name="Tsui H.-C.T."/>
            <person name="Winkler M.E."/>
        </authorList>
    </citation>
    <scope>NUCLEOTIDE SEQUENCE</scope>
</reference>
<dbReference type="InterPro" id="IPR029056">
    <property type="entry name" value="Ribokinase-like"/>
</dbReference>
<dbReference type="GO" id="GO:0005829">
    <property type="term" value="C:cytosol"/>
    <property type="evidence" value="ECO:0007669"/>
    <property type="project" value="TreeGrafter"/>
</dbReference>
<feature type="domain" description="Carbohydrate kinase PfkB" evidence="3">
    <location>
        <begin position="1"/>
        <end position="287"/>
    </location>
</feature>
<proteinExistence type="predicted"/>
<evidence type="ECO:0000256" key="1">
    <source>
        <dbReference type="ARBA" id="ARBA00022679"/>
    </source>
</evidence>
<evidence type="ECO:0000256" key="2">
    <source>
        <dbReference type="ARBA" id="ARBA00022777"/>
    </source>
</evidence>
<dbReference type="GO" id="GO:0016301">
    <property type="term" value="F:kinase activity"/>
    <property type="evidence" value="ECO:0007669"/>
    <property type="project" value="UniProtKB-KW"/>
</dbReference>